<organism evidence="7 8">
    <name type="scientific">Paenibacillus mellifer</name>
    <dbReference type="NCBI Taxonomy" id="2937794"/>
    <lineage>
        <taxon>Bacteria</taxon>
        <taxon>Bacillati</taxon>
        <taxon>Bacillota</taxon>
        <taxon>Bacilli</taxon>
        <taxon>Bacillales</taxon>
        <taxon>Paenibacillaceae</taxon>
        <taxon>Paenibacillus</taxon>
    </lineage>
</organism>
<dbReference type="GO" id="GO:0003924">
    <property type="term" value="F:GTPase activity"/>
    <property type="evidence" value="ECO:0007669"/>
    <property type="project" value="InterPro"/>
</dbReference>
<evidence type="ECO:0000313" key="7">
    <source>
        <dbReference type="EMBL" id="MCK8486993.1"/>
    </source>
</evidence>
<evidence type="ECO:0000259" key="6">
    <source>
        <dbReference type="Pfam" id="PF00350"/>
    </source>
</evidence>
<dbReference type="CDD" id="cd09912">
    <property type="entry name" value="DLP_2"/>
    <property type="match status" value="1"/>
</dbReference>
<dbReference type="GO" id="GO:0005525">
    <property type="term" value="F:GTP binding"/>
    <property type="evidence" value="ECO:0007669"/>
    <property type="project" value="UniProtKB-KW"/>
</dbReference>
<evidence type="ECO:0000313" key="8">
    <source>
        <dbReference type="Proteomes" id="UP001139534"/>
    </source>
</evidence>
<feature type="domain" description="Dynamin N-terminal" evidence="6">
    <location>
        <begin position="42"/>
        <end position="267"/>
    </location>
</feature>
<keyword evidence="5" id="KW-0472">Membrane</keyword>
<dbReference type="Proteomes" id="UP001139534">
    <property type="component" value="Unassembled WGS sequence"/>
</dbReference>
<comment type="subcellular location">
    <subcellularLocation>
        <location evidence="1">Membrane</location>
    </subcellularLocation>
</comment>
<dbReference type="PANTHER" id="PTHR10465">
    <property type="entry name" value="TRANSMEMBRANE GTPASE FZO1"/>
    <property type="match status" value="1"/>
</dbReference>
<keyword evidence="4" id="KW-0342">GTP-binding</keyword>
<evidence type="ECO:0000256" key="5">
    <source>
        <dbReference type="ARBA" id="ARBA00023136"/>
    </source>
</evidence>
<evidence type="ECO:0000256" key="4">
    <source>
        <dbReference type="ARBA" id="ARBA00023134"/>
    </source>
</evidence>
<name>A0A9X2BPC5_9BACL</name>
<dbReference type="SUPFAM" id="SSF52540">
    <property type="entry name" value="P-loop containing nucleoside triphosphate hydrolases"/>
    <property type="match status" value="1"/>
</dbReference>
<keyword evidence="8" id="KW-1185">Reference proteome</keyword>
<dbReference type="RefSeq" id="WP_248551194.1">
    <property type="nucleotide sequence ID" value="NZ_JALPRK010000004.1"/>
</dbReference>
<sequence>ALAAAARLTAAAERLAPHPAFGTGVRELTRRAAELRGGVFTVALFGAFSAGKSSFASALLGEAVLPVSPHPTTAAIIRVMAPASGQRHNTAAVKFKSAEAIREDLAHSFQALGLGAWSEASWLEAVRRLKPEDIPAAGRSHYSFLQAAAAGWAESAERLGQVEVVEAELFRSYAANETKACFVAEIDFYYSCSLTEQGIVLVDTPGADSIHARHTGVTFQYMKDSDAIIFVTYYNHAFSRADKQLLSQLGRMKGSFALDKMFFVVNAADLAASEEELTAVVEHVRDGLRTAGIQQPNVFAVSSMQAMAAGRENAADDPGFSLFRQRFSAFLEQDLGNLAVSSAAAMMKQMHERLFKWTEAAGQNTENAEQRLTALRGRRDAFEQAVAEFVRVDIGREWEQENAELLFHVVQRVRLQALELFAEFFHPSLLQEHNGPLKRNFTVAMRGWLDQISGELERELLATTLRLERKAEALLRREAEAWCRRHETTLDMPLSYSKSESNWNTPVIPEGLLDGGTLEPETYWPSFKNPKVFFEGGGRLQLRARLEEPLLAKLKEIVEGMEANFREHYEREIAIRKEQTAETFRGLWAEWEQSIQGSKTTPEELSHWKSILVQIGRDVEEMEAFYD</sequence>
<dbReference type="PANTHER" id="PTHR10465:SF0">
    <property type="entry name" value="SARCALUMENIN"/>
    <property type="match status" value="1"/>
</dbReference>
<protein>
    <submittedName>
        <fullName evidence="7">Dynamin family protein</fullName>
    </submittedName>
</protein>
<comment type="caution">
    <text evidence="7">The sequence shown here is derived from an EMBL/GenBank/DDBJ whole genome shotgun (WGS) entry which is preliminary data.</text>
</comment>
<dbReference type="Gene3D" id="3.40.50.300">
    <property type="entry name" value="P-loop containing nucleotide triphosphate hydrolases"/>
    <property type="match status" value="1"/>
</dbReference>
<accession>A0A9X2BPC5</accession>
<reference evidence="7" key="1">
    <citation type="submission" date="2022-04" db="EMBL/GenBank/DDBJ databases">
        <authorList>
            <person name="Seo M.-J."/>
        </authorList>
    </citation>
    <scope>NUCLEOTIDE SEQUENCE</scope>
    <source>
        <strain evidence="7">MBLB2552</strain>
    </source>
</reference>
<proteinExistence type="predicted"/>
<dbReference type="AlphaFoldDB" id="A0A9X2BPC5"/>
<evidence type="ECO:0000256" key="1">
    <source>
        <dbReference type="ARBA" id="ARBA00004370"/>
    </source>
</evidence>
<dbReference type="InterPro" id="IPR027417">
    <property type="entry name" value="P-loop_NTPase"/>
</dbReference>
<evidence type="ECO:0000256" key="2">
    <source>
        <dbReference type="ARBA" id="ARBA00022741"/>
    </source>
</evidence>
<keyword evidence="3" id="KW-0378">Hydrolase</keyword>
<dbReference type="GO" id="GO:0016020">
    <property type="term" value="C:membrane"/>
    <property type="evidence" value="ECO:0007669"/>
    <property type="project" value="UniProtKB-SubCell"/>
</dbReference>
<gene>
    <name evidence="7" type="ORF">M0651_07365</name>
</gene>
<keyword evidence="2" id="KW-0547">Nucleotide-binding</keyword>
<dbReference type="InterPro" id="IPR045063">
    <property type="entry name" value="Dynamin_N"/>
</dbReference>
<dbReference type="Pfam" id="PF00350">
    <property type="entry name" value="Dynamin_N"/>
    <property type="match status" value="1"/>
</dbReference>
<evidence type="ECO:0000256" key="3">
    <source>
        <dbReference type="ARBA" id="ARBA00022801"/>
    </source>
</evidence>
<feature type="non-terminal residue" evidence="7">
    <location>
        <position position="1"/>
    </location>
</feature>
<dbReference type="EMBL" id="JALPRK010000004">
    <property type="protein sequence ID" value="MCK8486993.1"/>
    <property type="molecule type" value="Genomic_DNA"/>
</dbReference>
<dbReference type="InterPro" id="IPR027094">
    <property type="entry name" value="Mitofusin_fam"/>
</dbReference>